<proteinExistence type="predicted"/>
<reference evidence="1 2" key="1">
    <citation type="submission" date="2018-01" db="EMBL/GenBank/DDBJ databases">
        <title>The draft genome sequence of Halioglobus japonicus S1-36.</title>
        <authorList>
            <person name="Du Z.-J."/>
            <person name="Shi M.-J."/>
        </authorList>
    </citation>
    <scope>NUCLEOTIDE SEQUENCE [LARGE SCALE GENOMIC DNA]</scope>
    <source>
        <strain evidence="1 2">S1-36</strain>
    </source>
</reference>
<comment type="caution">
    <text evidence="1">The sequence shown here is derived from an EMBL/GenBank/DDBJ whole genome shotgun (WGS) entry which is preliminary data.</text>
</comment>
<dbReference type="RefSeq" id="WP_084198043.1">
    <property type="nucleotide sequence ID" value="NZ_BMYL01000013.1"/>
</dbReference>
<dbReference type="PANTHER" id="PTHR34822:SF1">
    <property type="entry name" value="GRPB FAMILY PROTEIN"/>
    <property type="match status" value="1"/>
</dbReference>
<dbReference type="InterPro" id="IPR043519">
    <property type="entry name" value="NT_sf"/>
</dbReference>
<protein>
    <recommendedName>
        <fullName evidence="3">GrpB family protein</fullName>
    </recommendedName>
</protein>
<dbReference type="SUPFAM" id="SSF81301">
    <property type="entry name" value="Nucleotidyltransferase"/>
    <property type="match status" value="1"/>
</dbReference>
<dbReference type="Proteomes" id="UP000235162">
    <property type="component" value="Unassembled WGS sequence"/>
</dbReference>
<dbReference type="Pfam" id="PF04229">
    <property type="entry name" value="GrpB"/>
    <property type="match status" value="1"/>
</dbReference>
<keyword evidence="2" id="KW-1185">Reference proteome</keyword>
<dbReference type="AlphaFoldDB" id="A0AAP8SLD5"/>
<sequence length="157" mass="17495">MTDMQLYQSSDFTDAADVAQQRIAVLLPDAVVEEIGATSIPGALTKGDVDIFVGVSEASFELSVNVLCSNGFAPKVDTLQTDELRMLESDDKNMDLACQVVVLGSRYDFFREFRDRLIADPSLVEAYNEVKLGHIHLPHKDYRDAKAEFIERVLYSS</sequence>
<accession>A0AAP8SLD5</accession>
<organism evidence="1 2">
    <name type="scientific">Halioglobus japonicus</name>
    <dbReference type="NCBI Taxonomy" id="930805"/>
    <lineage>
        <taxon>Bacteria</taxon>
        <taxon>Pseudomonadati</taxon>
        <taxon>Pseudomonadota</taxon>
        <taxon>Gammaproteobacteria</taxon>
        <taxon>Cellvibrionales</taxon>
        <taxon>Halieaceae</taxon>
        <taxon>Halioglobus</taxon>
    </lineage>
</organism>
<dbReference type="PANTHER" id="PTHR34822">
    <property type="entry name" value="GRPB DOMAIN PROTEIN (AFU_ORTHOLOGUE AFUA_1G01530)"/>
    <property type="match status" value="1"/>
</dbReference>
<dbReference type="EMBL" id="PKUR01000011">
    <property type="protein sequence ID" value="PLW84510.1"/>
    <property type="molecule type" value="Genomic_DNA"/>
</dbReference>
<dbReference type="InterPro" id="IPR007344">
    <property type="entry name" value="GrpB/CoaE"/>
</dbReference>
<evidence type="ECO:0000313" key="1">
    <source>
        <dbReference type="EMBL" id="PLW84510.1"/>
    </source>
</evidence>
<evidence type="ECO:0000313" key="2">
    <source>
        <dbReference type="Proteomes" id="UP000235162"/>
    </source>
</evidence>
<name>A0AAP8SLD5_9GAMM</name>
<evidence type="ECO:0008006" key="3">
    <source>
        <dbReference type="Google" id="ProtNLM"/>
    </source>
</evidence>
<gene>
    <name evidence="1" type="ORF">C0029_18845</name>
</gene>
<dbReference type="Gene3D" id="3.30.460.10">
    <property type="entry name" value="Beta Polymerase, domain 2"/>
    <property type="match status" value="1"/>
</dbReference>